<proteinExistence type="predicted"/>
<name>A0ABN6WXU7_9BACT</name>
<dbReference type="Pfam" id="PF08282">
    <property type="entry name" value="Hydrolase_3"/>
    <property type="match status" value="1"/>
</dbReference>
<evidence type="ECO:0000313" key="1">
    <source>
        <dbReference type="EMBL" id="BDY13903.1"/>
    </source>
</evidence>
<sequence length="277" mass="31693">MKQFYLTDLDKTFLRTDLSISHYSRKVWNEAVERGEKLSIATARSYTGVRKLLKELHLKEPLILLDGVMIASPEGELLHVSALNREIGDEIIETGYKVGGLYPLLVGLDDEGIERFVYPKHRNHYQEELLGTYHNDRRVLDADPLRAMKRNLKIVYMESEDVTAELERALKERFGGTIEIKRSKDPYMDCWFMTVLHAEGDKVHALMRLEEIEEVDRDHTTVFGDSHNDLGLFTAAGRKIAVANAIDELKASADEVLPWTNDEDAVARFLEKEFSIG</sequence>
<dbReference type="Gene3D" id="3.40.50.1000">
    <property type="entry name" value="HAD superfamily/HAD-like"/>
    <property type="match status" value="1"/>
</dbReference>
<dbReference type="InterPro" id="IPR023214">
    <property type="entry name" value="HAD_sf"/>
</dbReference>
<keyword evidence="2" id="KW-1185">Reference proteome</keyword>
<protein>
    <submittedName>
        <fullName evidence="1">Haloacid dehalogenase</fullName>
    </submittedName>
</protein>
<dbReference type="PANTHER" id="PTHR10000:SF8">
    <property type="entry name" value="HAD SUPERFAMILY HYDROLASE-LIKE, TYPE 3"/>
    <property type="match status" value="1"/>
</dbReference>
<evidence type="ECO:0000313" key="2">
    <source>
        <dbReference type="Proteomes" id="UP001321445"/>
    </source>
</evidence>
<dbReference type="InterPro" id="IPR006379">
    <property type="entry name" value="HAD-SF_hydro_IIB"/>
</dbReference>
<gene>
    <name evidence="1" type="primary">yrjA</name>
    <name evidence="1" type="ORF">HCR_22150</name>
</gene>
<dbReference type="SUPFAM" id="SSF56784">
    <property type="entry name" value="HAD-like"/>
    <property type="match status" value="1"/>
</dbReference>
<dbReference type="RefSeq" id="WP_286336843.1">
    <property type="nucleotide sequence ID" value="NZ_AP027370.1"/>
</dbReference>
<dbReference type="Gene3D" id="3.30.1240.10">
    <property type="match status" value="1"/>
</dbReference>
<accession>A0ABN6WXU7</accession>
<organism evidence="1 2">
    <name type="scientific">Hydrogenimonas cancrithermarum</name>
    <dbReference type="NCBI Taxonomy" id="2993563"/>
    <lineage>
        <taxon>Bacteria</taxon>
        <taxon>Pseudomonadati</taxon>
        <taxon>Campylobacterota</taxon>
        <taxon>Epsilonproteobacteria</taxon>
        <taxon>Campylobacterales</taxon>
        <taxon>Hydrogenimonadaceae</taxon>
        <taxon>Hydrogenimonas</taxon>
    </lineage>
</organism>
<dbReference type="PANTHER" id="PTHR10000">
    <property type="entry name" value="PHOSPHOSERINE PHOSPHATASE"/>
    <property type="match status" value="1"/>
</dbReference>
<dbReference type="EMBL" id="AP027370">
    <property type="protein sequence ID" value="BDY13903.1"/>
    <property type="molecule type" value="Genomic_DNA"/>
</dbReference>
<reference evidence="1 2" key="1">
    <citation type="submission" date="2023-03" db="EMBL/GenBank/DDBJ databases">
        <title>Description of Hydrogenimonas sp. ISO32.</title>
        <authorList>
            <person name="Mino S."/>
            <person name="Fukazawa S."/>
            <person name="Sawabe T."/>
        </authorList>
    </citation>
    <scope>NUCLEOTIDE SEQUENCE [LARGE SCALE GENOMIC DNA]</scope>
    <source>
        <strain evidence="1 2">ISO32</strain>
    </source>
</reference>
<dbReference type="InterPro" id="IPR036412">
    <property type="entry name" value="HAD-like_sf"/>
</dbReference>
<dbReference type="Proteomes" id="UP001321445">
    <property type="component" value="Chromosome"/>
</dbReference>
<dbReference type="NCBIfam" id="TIGR01484">
    <property type="entry name" value="HAD-SF-IIB"/>
    <property type="match status" value="1"/>
</dbReference>